<protein>
    <recommendedName>
        <fullName evidence="8">Claudin</fullName>
    </recommendedName>
</protein>
<evidence type="ECO:0000313" key="7">
    <source>
        <dbReference type="Proteomes" id="UP001642483"/>
    </source>
</evidence>
<organism evidence="6 7">
    <name type="scientific">Clavelina lepadiformis</name>
    <name type="common">Light-bulb sea squirt</name>
    <name type="synonym">Ascidia lepadiformis</name>
    <dbReference type="NCBI Taxonomy" id="159417"/>
    <lineage>
        <taxon>Eukaryota</taxon>
        <taxon>Metazoa</taxon>
        <taxon>Chordata</taxon>
        <taxon>Tunicata</taxon>
        <taxon>Ascidiacea</taxon>
        <taxon>Aplousobranchia</taxon>
        <taxon>Clavelinidae</taxon>
        <taxon>Clavelina</taxon>
    </lineage>
</organism>
<comment type="caution">
    <text evidence="6">The sequence shown here is derived from an EMBL/GenBank/DDBJ whole genome shotgun (WGS) entry which is preliminary data.</text>
</comment>
<evidence type="ECO:0000256" key="1">
    <source>
        <dbReference type="ARBA" id="ARBA00004141"/>
    </source>
</evidence>
<evidence type="ECO:0008006" key="8">
    <source>
        <dbReference type="Google" id="ProtNLM"/>
    </source>
</evidence>
<feature type="transmembrane region" description="Helical" evidence="5">
    <location>
        <begin position="74"/>
        <end position="95"/>
    </location>
</feature>
<comment type="subcellular location">
    <subcellularLocation>
        <location evidence="1">Membrane</location>
        <topology evidence="1">Multi-pass membrane protein</topology>
    </subcellularLocation>
</comment>
<dbReference type="Proteomes" id="UP001642483">
    <property type="component" value="Unassembled WGS sequence"/>
</dbReference>
<dbReference type="PANTHER" id="PTHR10671:SF108">
    <property type="entry name" value="CLAUDIN FAMILY PROTEIN-RELATED"/>
    <property type="match status" value="1"/>
</dbReference>
<dbReference type="Gene3D" id="1.20.140.150">
    <property type="match status" value="1"/>
</dbReference>
<evidence type="ECO:0000313" key="6">
    <source>
        <dbReference type="EMBL" id="CAK8686847.1"/>
    </source>
</evidence>
<dbReference type="InterPro" id="IPR004031">
    <property type="entry name" value="PMP22/EMP/MP20/Claudin"/>
</dbReference>
<dbReference type="EMBL" id="CAWYQH010000103">
    <property type="protein sequence ID" value="CAK8686847.1"/>
    <property type="molecule type" value="Genomic_DNA"/>
</dbReference>
<keyword evidence="4 5" id="KW-0472">Membrane</keyword>
<evidence type="ECO:0000256" key="2">
    <source>
        <dbReference type="ARBA" id="ARBA00022692"/>
    </source>
</evidence>
<feature type="transmembrane region" description="Helical" evidence="5">
    <location>
        <begin position="145"/>
        <end position="164"/>
    </location>
</feature>
<reference evidence="6 7" key="1">
    <citation type="submission" date="2024-02" db="EMBL/GenBank/DDBJ databases">
        <authorList>
            <person name="Daric V."/>
            <person name="Darras S."/>
        </authorList>
    </citation>
    <scope>NUCLEOTIDE SEQUENCE [LARGE SCALE GENOMIC DNA]</scope>
</reference>
<keyword evidence="2 5" id="KW-0812">Transmembrane</keyword>
<evidence type="ECO:0000256" key="3">
    <source>
        <dbReference type="ARBA" id="ARBA00022989"/>
    </source>
</evidence>
<proteinExistence type="predicted"/>
<gene>
    <name evidence="6" type="ORF">CVLEPA_LOCUS18879</name>
</gene>
<name>A0ABP0G6P2_CLALP</name>
<dbReference type="Pfam" id="PF00822">
    <property type="entry name" value="PMP22_Claudin"/>
    <property type="match status" value="1"/>
</dbReference>
<dbReference type="InterPro" id="IPR050579">
    <property type="entry name" value="PMP-22/EMP/MP20-like"/>
</dbReference>
<evidence type="ECO:0000256" key="4">
    <source>
        <dbReference type="ARBA" id="ARBA00023136"/>
    </source>
</evidence>
<feature type="transmembrane region" description="Helical" evidence="5">
    <location>
        <begin position="107"/>
        <end position="125"/>
    </location>
</feature>
<dbReference type="PANTHER" id="PTHR10671">
    <property type="entry name" value="EPITHELIAL MEMBRANE PROTEIN-RELATED"/>
    <property type="match status" value="1"/>
</dbReference>
<keyword evidence="3 5" id="KW-1133">Transmembrane helix</keyword>
<keyword evidence="7" id="KW-1185">Reference proteome</keyword>
<sequence>MKRSTFFGFFATLLGICGLALAAIALGTTRWRWNFADDVEYGLFERCSIGLSRNQCRTGLAEFAVPYIRATQSFMIMGAFLALIGVIVSMVIGCGKGGSKGHLAAGLLYLISGLFLMVACGVYTGVNRPLLIASGNTYRYGYSFWLAWSSSIILLLAMPFGFLANSSKFNYV</sequence>
<accession>A0ABP0G6P2</accession>
<evidence type="ECO:0000256" key="5">
    <source>
        <dbReference type="SAM" id="Phobius"/>
    </source>
</evidence>